<dbReference type="EMBL" id="AP018929">
    <property type="protein sequence ID" value="BBG24753.1"/>
    <property type="molecule type" value="Genomic_DNA"/>
</dbReference>
<evidence type="ECO:0000313" key="6">
    <source>
        <dbReference type="EMBL" id="BBG27542.1"/>
    </source>
</evidence>
<dbReference type="Proteomes" id="UP000325030">
    <property type="component" value="Chromosome"/>
</dbReference>
<keyword evidence="7" id="KW-1185">Reference proteome</keyword>
<dbReference type="Proteomes" id="UP000322983">
    <property type="component" value="Chromosome"/>
</dbReference>
<evidence type="ECO:0000259" key="4">
    <source>
        <dbReference type="PROSITE" id="PS50995"/>
    </source>
</evidence>
<dbReference type="SMART" id="SM00347">
    <property type="entry name" value="HTH_MARR"/>
    <property type="match status" value="1"/>
</dbReference>
<evidence type="ECO:0000256" key="1">
    <source>
        <dbReference type="ARBA" id="ARBA00023015"/>
    </source>
</evidence>
<accession>A0A510E4T8</accession>
<dbReference type="InterPro" id="IPR036390">
    <property type="entry name" value="WH_DNA-bd_sf"/>
</dbReference>
<dbReference type="GO" id="GO:0003700">
    <property type="term" value="F:DNA-binding transcription factor activity"/>
    <property type="evidence" value="ECO:0007669"/>
    <property type="project" value="InterPro"/>
</dbReference>
<dbReference type="Gene3D" id="1.10.10.10">
    <property type="entry name" value="Winged helix-like DNA-binding domain superfamily/Winged helix DNA-binding domain"/>
    <property type="match status" value="1"/>
</dbReference>
<evidence type="ECO:0000313" key="7">
    <source>
        <dbReference type="Proteomes" id="UP000322983"/>
    </source>
</evidence>
<sequence length="94" mass="10762">MGEIADMVGISKSSTTELIDKMESKGLLERGRGEDKRIVFVKITEKGISTLNETRARYKFLIEQILKEVKEDEVLIFFKKVEEILDSPPRSSSR</sequence>
<evidence type="ECO:0000256" key="2">
    <source>
        <dbReference type="ARBA" id="ARBA00023125"/>
    </source>
</evidence>
<keyword evidence="2" id="KW-0238">DNA-binding</keyword>
<protein>
    <recommendedName>
        <fullName evidence="4">HTH marR-type domain-containing protein</fullName>
    </recommendedName>
</protein>
<organism evidence="5 7">
    <name type="scientific">Sulfuracidifex tepidarius</name>
    <dbReference type="NCBI Taxonomy" id="1294262"/>
    <lineage>
        <taxon>Archaea</taxon>
        <taxon>Thermoproteota</taxon>
        <taxon>Thermoprotei</taxon>
        <taxon>Sulfolobales</taxon>
        <taxon>Sulfolobaceae</taxon>
        <taxon>Sulfuracidifex</taxon>
    </lineage>
</organism>
<reference evidence="8" key="1">
    <citation type="submission" date="2018-09" db="EMBL/GenBank/DDBJ databases">
        <title>Complete Genome Sequencing of Sulfolobus sp. JCM 16834.</title>
        <authorList>
            <person name="Kato S."/>
            <person name="Itoh T."/>
            <person name="Ohkuma M."/>
        </authorList>
    </citation>
    <scope>NUCLEOTIDE SEQUENCE [LARGE SCALE GENOMIC DNA]</scope>
    <source>
        <strain evidence="8">IC-007</strain>
    </source>
</reference>
<dbReference type="PANTHER" id="PTHR42756">
    <property type="entry name" value="TRANSCRIPTIONAL REGULATOR, MARR"/>
    <property type="match status" value="1"/>
</dbReference>
<dbReference type="GO" id="GO:0003677">
    <property type="term" value="F:DNA binding"/>
    <property type="evidence" value="ECO:0007669"/>
    <property type="project" value="UniProtKB-KW"/>
</dbReference>
<evidence type="ECO:0000256" key="3">
    <source>
        <dbReference type="ARBA" id="ARBA00023163"/>
    </source>
</evidence>
<keyword evidence="3" id="KW-0804">Transcription</keyword>
<dbReference type="Pfam" id="PF01047">
    <property type="entry name" value="MarR"/>
    <property type="match status" value="1"/>
</dbReference>
<evidence type="ECO:0000313" key="8">
    <source>
        <dbReference type="Proteomes" id="UP000325030"/>
    </source>
</evidence>
<reference evidence="5 7" key="2">
    <citation type="journal article" date="2020" name="Int. J. Syst. Evol. Microbiol.">
        <title>Sulfuracidifex tepidarius gen. nov., sp. nov. and transfer of Sulfolobus metallicus Huber and Stetter 1992 to the genus Sulfuracidifex as Sulfuracidifex metallicus comb. nov.</title>
        <authorList>
            <person name="Itoh T."/>
            <person name="Miura T."/>
            <person name="Sakai H.D."/>
            <person name="Kato S."/>
            <person name="Ohkuma M."/>
            <person name="Takashina T."/>
        </authorList>
    </citation>
    <scope>NUCLEOTIDE SEQUENCE [LARGE SCALE GENOMIC DNA]</scope>
    <source>
        <strain evidence="5 7">IC-006</strain>
        <strain evidence="6">IC-007</strain>
    </source>
</reference>
<dbReference type="PROSITE" id="PS50995">
    <property type="entry name" value="HTH_MARR_2"/>
    <property type="match status" value="1"/>
</dbReference>
<keyword evidence="1" id="KW-0805">Transcription regulation</keyword>
<dbReference type="KEGG" id="step:IC006_2087"/>
<dbReference type="InterPro" id="IPR000835">
    <property type="entry name" value="HTH_MarR-typ"/>
</dbReference>
<name>A0A510DWZ8_9CREN</name>
<gene>
    <name evidence="5" type="ORF">IC006_2087</name>
    <name evidence="6" type="ORF">IC007_2096</name>
</gene>
<evidence type="ECO:0000313" key="5">
    <source>
        <dbReference type="EMBL" id="BBG24753.1"/>
    </source>
</evidence>
<dbReference type="PANTHER" id="PTHR42756:SF1">
    <property type="entry name" value="TRANSCRIPTIONAL REPRESSOR OF EMRAB OPERON"/>
    <property type="match status" value="1"/>
</dbReference>
<feature type="domain" description="HTH marR-type" evidence="4">
    <location>
        <begin position="1"/>
        <end position="86"/>
    </location>
</feature>
<dbReference type="InterPro" id="IPR036388">
    <property type="entry name" value="WH-like_DNA-bd_sf"/>
</dbReference>
<accession>A0A510DWZ8</accession>
<dbReference type="EMBL" id="AP018930">
    <property type="protein sequence ID" value="BBG27542.1"/>
    <property type="molecule type" value="Genomic_DNA"/>
</dbReference>
<proteinExistence type="predicted"/>
<dbReference type="STRING" id="1294262.GCA_001316085_01780"/>
<dbReference type="SUPFAM" id="SSF46785">
    <property type="entry name" value="Winged helix' DNA-binding domain"/>
    <property type="match status" value="1"/>
</dbReference>
<dbReference type="AlphaFoldDB" id="A0A510DWZ8"/>